<dbReference type="Proteomes" id="UP000013006">
    <property type="component" value="Chromosome"/>
</dbReference>
<organism>
    <name type="scientific">Saccharolobus islandicus LAL14/1</name>
    <dbReference type="NCBI Taxonomy" id="1241935"/>
    <lineage>
        <taxon>Archaea</taxon>
        <taxon>Thermoproteota</taxon>
        <taxon>Thermoprotei</taxon>
        <taxon>Sulfolobales</taxon>
        <taxon>Sulfolobaceae</taxon>
        <taxon>Saccharolobus</taxon>
    </lineage>
</organism>
<dbReference type="KEGG" id="sic:SiL_2626"/>
<dbReference type="AlphaFoldDB" id="M9UD92"/>
<dbReference type="HOGENOM" id="CLU_2679112_0_0_2"/>
<protein>
    <submittedName>
        <fullName evidence="1">Uncharacterized protein</fullName>
    </submittedName>
</protein>
<reference evidence="1 2" key="1">
    <citation type="journal article" date="2013" name="Open Biol.">
        <title>Genomics and genetics of Sulfolobus islandicus LAL14/1, a model hyperthermophilic archaeon.</title>
        <authorList>
            <person name="Jaubert C."/>
            <person name="Danioux C."/>
            <person name="Oberto J."/>
            <person name="Cortez D."/>
            <person name="Bize A."/>
            <person name="Krupovic M."/>
            <person name="She Q."/>
            <person name="Forterre P."/>
            <person name="Prangishvili D."/>
            <person name="Sezonov G."/>
        </authorList>
    </citation>
    <scope>NUCLEOTIDE SEQUENCE [LARGE SCALE GENOMIC DNA]</scope>
    <source>
        <strain evidence="1">LAL14/1</strain>
    </source>
</reference>
<evidence type="ECO:0000313" key="1">
    <source>
        <dbReference type="EMBL" id="AGJ64058.1"/>
    </source>
</evidence>
<evidence type="ECO:0000313" key="2">
    <source>
        <dbReference type="Proteomes" id="UP000013006"/>
    </source>
</evidence>
<accession>M9UD92</accession>
<dbReference type="EMBL" id="CP003928">
    <property type="protein sequence ID" value="AGJ64058.1"/>
    <property type="molecule type" value="Genomic_DNA"/>
</dbReference>
<proteinExistence type="predicted"/>
<name>M9UD92_SACIS</name>
<gene>
    <name evidence="1" type="ORF">SiL_2626</name>
</gene>
<sequence length="74" mass="8513">MTRFPIHVRFQYELNVNTAINVANGLKMNEAEDVKIVFLVSSITILDIENRLSEIVKKSAEPLKKNQLEFSHVK</sequence>